<dbReference type="Gene3D" id="3.30.460.10">
    <property type="entry name" value="Beta Polymerase, domain 2"/>
    <property type="match status" value="1"/>
</dbReference>
<evidence type="ECO:0000256" key="8">
    <source>
        <dbReference type="ARBA" id="ARBA00022723"/>
    </source>
</evidence>
<organism evidence="13 14">
    <name type="scientific">Tilletiaria anomala (strain ATCC 24038 / CBS 436.72 / UBC 951)</name>
    <dbReference type="NCBI Taxonomy" id="1037660"/>
    <lineage>
        <taxon>Eukaryota</taxon>
        <taxon>Fungi</taxon>
        <taxon>Dikarya</taxon>
        <taxon>Basidiomycota</taxon>
        <taxon>Ustilaginomycotina</taxon>
        <taxon>Exobasidiomycetes</taxon>
        <taxon>Georgefischeriales</taxon>
        <taxon>Tilletiariaceae</taxon>
        <taxon>Tilletiaria</taxon>
    </lineage>
</organism>
<dbReference type="SUPFAM" id="SSF81301">
    <property type="entry name" value="Nucleotidyltransferase"/>
    <property type="match status" value="1"/>
</dbReference>
<dbReference type="EC" id="2.7.7.19" evidence="5"/>
<dbReference type="InParanoid" id="A0A066V8Z6"/>
<accession>A0A066V8Z6</accession>
<dbReference type="RefSeq" id="XP_013240522.1">
    <property type="nucleotide sequence ID" value="XM_013385068.1"/>
</dbReference>
<dbReference type="AlphaFoldDB" id="A0A066V8Z6"/>
<evidence type="ECO:0000256" key="2">
    <source>
        <dbReference type="ARBA" id="ARBA00001946"/>
    </source>
</evidence>
<dbReference type="Gene3D" id="1.10.1410.10">
    <property type="match status" value="1"/>
</dbReference>
<evidence type="ECO:0000256" key="9">
    <source>
        <dbReference type="ARBA" id="ARBA00022842"/>
    </source>
</evidence>
<dbReference type="Proteomes" id="UP000027361">
    <property type="component" value="Unassembled WGS sequence"/>
</dbReference>
<dbReference type="GO" id="GO:1990817">
    <property type="term" value="F:poly(A) RNA polymerase activity"/>
    <property type="evidence" value="ECO:0007669"/>
    <property type="project" value="UniProtKB-EC"/>
</dbReference>
<feature type="compositionally biased region" description="Low complexity" evidence="10">
    <location>
        <begin position="653"/>
        <end position="664"/>
    </location>
</feature>
<feature type="domain" description="Poly(A) RNA polymerase mitochondrial-like central palm" evidence="12">
    <location>
        <begin position="23"/>
        <end position="147"/>
    </location>
</feature>
<dbReference type="GO" id="GO:0031123">
    <property type="term" value="P:RNA 3'-end processing"/>
    <property type="evidence" value="ECO:0007669"/>
    <property type="project" value="TreeGrafter"/>
</dbReference>
<dbReference type="GO" id="GO:0010605">
    <property type="term" value="P:negative regulation of macromolecule metabolic process"/>
    <property type="evidence" value="ECO:0007669"/>
    <property type="project" value="UniProtKB-ARBA"/>
</dbReference>
<evidence type="ECO:0000313" key="13">
    <source>
        <dbReference type="EMBL" id="KDN37926.1"/>
    </source>
</evidence>
<dbReference type="InterPro" id="IPR054708">
    <property type="entry name" value="MTPAP-like_central"/>
</dbReference>
<evidence type="ECO:0000256" key="4">
    <source>
        <dbReference type="ARBA" id="ARBA00008593"/>
    </source>
</evidence>
<sequence length="709" mass="77049">MALRLLIRVGTGTVTGSNTRIVQEYRVKEATRRQLERLAGRVSPGAKLLAFGSMANGFALRNSDMDLCYLTGSTPDPQPSASELVEILAQLIREETDFNVMPLPKARIPIIKISRSPTPDLPYEIACDIGFENRLALENTRLLLSYAMVDPPRLRTMVLFLKVWTKRRKLNSPYTGTLSSYGYTLLALYYLTHVKKPPVLPNLQRIWPNRPLSPNEVEMNGHDIYFYDDIATLRNEWTSQNTENVGELLIDFFRYFAKEFSYSRDVISLRTENGTFPKDGINWTGELCIEDPFQVGYNVSRPVTKDGLYTIRGEFIRASKILSNRNQRASTLIAELCKEREDGLARAPENPRHPHRYPGGYSTFDSPVRRHYANASGVGGSFAFEAMARGLGRGQQNPLALLPTAAMLAPLSHNGGLTGKPARGPRRRGQQNNMSSAKSDDGMQHSGSNTLVVPYNNGGAGGGVSPGGYVLDQAIDLSEEVSVDSATRSARSFSDTLARSKSLPRQSILTVANGIPRHSQPPSPMTRPQMPTAAPGVSPPMTEILAAIEDMSVQQGETPGRHSSISDTGALLQDSPYADVSTRSSPYQYQTHSPWTFLQPSIAPYVPYTGGGAASASARPSAMAASGSSSQQGVGGWGSQGTTPYLVQEPERLSSSSSSQNSSRRPSHGDNVAYADGHSLPVGEGEGAPVKILHSPLALHSEVIAGKTL</sequence>
<evidence type="ECO:0000256" key="10">
    <source>
        <dbReference type="SAM" id="MobiDB-lite"/>
    </source>
</evidence>
<comment type="subcellular location">
    <subcellularLocation>
        <location evidence="3">Cytoplasm</location>
    </subcellularLocation>
</comment>
<feature type="region of interest" description="Disordered" evidence="10">
    <location>
        <begin position="412"/>
        <end position="449"/>
    </location>
</feature>
<comment type="cofactor">
    <cofactor evidence="2">
        <name>Mg(2+)</name>
        <dbReference type="ChEBI" id="CHEBI:18420"/>
    </cofactor>
</comment>
<evidence type="ECO:0000313" key="14">
    <source>
        <dbReference type="Proteomes" id="UP000027361"/>
    </source>
</evidence>
<dbReference type="SUPFAM" id="SSF81631">
    <property type="entry name" value="PAP/OAS1 substrate-binding domain"/>
    <property type="match status" value="1"/>
</dbReference>
<comment type="similarity">
    <text evidence="4">Belongs to the DNA polymerase type-B-like family.</text>
</comment>
<dbReference type="PANTHER" id="PTHR12271">
    <property type="entry name" value="POLY A POLYMERASE CID PAP -RELATED"/>
    <property type="match status" value="1"/>
</dbReference>
<dbReference type="OrthoDB" id="407432at2759"/>
<evidence type="ECO:0000256" key="3">
    <source>
        <dbReference type="ARBA" id="ARBA00004496"/>
    </source>
</evidence>
<comment type="caution">
    <text evidence="13">The sequence shown here is derived from an EMBL/GenBank/DDBJ whole genome shotgun (WGS) entry which is preliminary data.</text>
</comment>
<feature type="compositionally biased region" description="Low complexity" evidence="10">
    <location>
        <begin position="623"/>
        <end position="632"/>
    </location>
</feature>
<evidence type="ECO:0000256" key="1">
    <source>
        <dbReference type="ARBA" id="ARBA00001936"/>
    </source>
</evidence>
<comment type="cofactor">
    <cofactor evidence="1">
        <name>Mn(2+)</name>
        <dbReference type="ChEBI" id="CHEBI:29035"/>
    </cofactor>
</comment>
<evidence type="ECO:0000256" key="7">
    <source>
        <dbReference type="ARBA" id="ARBA00022679"/>
    </source>
</evidence>
<dbReference type="GO" id="GO:0005737">
    <property type="term" value="C:cytoplasm"/>
    <property type="evidence" value="ECO:0007669"/>
    <property type="project" value="UniProtKB-SubCell"/>
</dbReference>
<dbReference type="PANTHER" id="PTHR12271:SF40">
    <property type="entry name" value="POLY(A) RNA POLYMERASE GLD2"/>
    <property type="match status" value="1"/>
</dbReference>
<proteinExistence type="inferred from homology"/>
<evidence type="ECO:0000256" key="6">
    <source>
        <dbReference type="ARBA" id="ARBA00022490"/>
    </source>
</evidence>
<dbReference type="Pfam" id="PF03828">
    <property type="entry name" value="PAP_assoc"/>
    <property type="match status" value="1"/>
</dbReference>
<name>A0A066V8Z6_TILAU</name>
<feature type="region of interest" description="Disordered" evidence="10">
    <location>
        <begin position="514"/>
        <end position="536"/>
    </location>
</feature>
<evidence type="ECO:0000259" key="11">
    <source>
        <dbReference type="Pfam" id="PF03828"/>
    </source>
</evidence>
<feature type="domain" description="PAP-associated" evidence="11">
    <location>
        <begin position="244"/>
        <end position="294"/>
    </location>
</feature>
<protein>
    <recommendedName>
        <fullName evidence="5">polynucleotide adenylyltransferase</fullName>
        <ecNumber evidence="5">2.7.7.19</ecNumber>
    </recommendedName>
</protein>
<gene>
    <name evidence="13" type="ORF">K437DRAFT_31654</name>
</gene>
<dbReference type="Pfam" id="PF22600">
    <property type="entry name" value="MTPAP-like_central"/>
    <property type="match status" value="1"/>
</dbReference>
<dbReference type="GO" id="GO:0046872">
    <property type="term" value="F:metal ion binding"/>
    <property type="evidence" value="ECO:0007669"/>
    <property type="project" value="UniProtKB-KW"/>
</dbReference>
<dbReference type="EMBL" id="JMSN01000128">
    <property type="protein sequence ID" value="KDN37926.1"/>
    <property type="molecule type" value="Genomic_DNA"/>
</dbReference>
<keyword evidence="7" id="KW-0808">Transferase</keyword>
<reference evidence="13 14" key="1">
    <citation type="submission" date="2014-05" db="EMBL/GenBank/DDBJ databases">
        <title>Draft genome sequence of a rare smut relative, Tilletiaria anomala UBC 951.</title>
        <authorList>
            <consortium name="DOE Joint Genome Institute"/>
            <person name="Toome M."/>
            <person name="Kuo A."/>
            <person name="Henrissat B."/>
            <person name="Lipzen A."/>
            <person name="Tritt A."/>
            <person name="Yoshinaga Y."/>
            <person name="Zane M."/>
            <person name="Barry K."/>
            <person name="Grigoriev I.V."/>
            <person name="Spatafora J.W."/>
            <person name="Aimea M.C."/>
        </authorList>
    </citation>
    <scope>NUCLEOTIDE SEQUENCE [LARGE SCALE GENOMIC DNA]</scope>
    <source>
        <strain evidence="13 14">UBC 951</strain>
    </source>
</reference>
<evidence type="ECO:0000259" key="12">
    <source>
        <dbReference type="Pfam" id="PF22600"/>
    </source>
</evidence>
<dbReference type="InterPro" id="IPR002058">
    <property type="entry name" value="PAP_assoc"/>
</dbReference>
<dbReference type="CDD" id="cd05402">
    <property type="entry name" value="NT_PAP_TUTase"/>
    <property type="match status" value="1"/>
</dbReference>
<keyword evidence="9" id="KW-0460">Magnesium</keyword>
<keyword evidence="6" id="KW-0963">Cytoplasm</keyword>
<keyword evidence="8" id="KW-0479">Metal-binding</keyword>
<keyword evidence="14" id="KW-1185">Reference proteome</keyword>
<dbReference type="GeneID" id="25267367"/>
<evidence type="ECO:0000256" key="5">
    <source>
        <dbReference type="ARBA" id="ARBA00012388"/>
    </source>
</evidence>
<dbReference type="HOGENOM" id="CLU_389421_0_0_1"/>
<feature type="region of interest" description="Disordered" evidence="10">
    <location>
        <begin position="623"/>
        <end position="681"/>
    </location>
</feature>
<dbReference type="InterPro" id="IPR043519">
    <property type="entry name" value="NT_sf"/>
</dbReference>
<dbReference type="STRING" id="1037660.A0A066V8Z6"/>